<dbReference type="PANTHER" id="PTHR30273:SF2">
    <property type="entry name" value="PROTEIN FECR"/>
    <property type="match status" value="1"/>
</dbReference>
<dbReference type="SMART" id="SM00560">
    <property type="entry name" value="LamGL"/>
    <property type="match status" value="1"/>
</dbReference>
<dbReference type="SUPFAM" id="SSF49899">
    <property type="entry name" value="Concanavalin A-like lectins/glucanases"/>
    <property type="match status" value="1"/>
</dbReference>
<dbReference type="GO" id="GO:0016989">
    <property type="term" value="F:sigma factor antagonist activity"/>
    <property type="evidence" value="ECO:0007669"/>
    <property type="project" value="TreeGrafter"/>
</dbReference>
<evidence type="ECO:0000313" key="6">
    <source>
        <dbReference type="Proteomes" id="UP000004947"/>
    </source>
</evidence>
<gene>
    <name evidence="5" type="ORF">LNTAR_13157</name>
</gene>
<feature type="transmembrane region" description="Helical" evidence="3">
    <location>
        <begin position="72"/>
        <end position="89"/>
    </location>
</feature>
<dbReference type="InterPro" id="IPR006860">
    <property type="entry name" value="FecR"/>
</dbReference>
<proteinExistence type="predicted"/>
<organism evidence="5 6">
    <name type="scientific">Lentisphaera araneosa HTCC2155</name>
    <dbReference type="NCBI Taxonomy" id="313628"/>
    <lineage>
        <taxon>Bacteria</taxon>
        <taxon>Pseudomonadati</taxon>
        <taxon>Lentisphaerota</taxon>
        <taxon>Lentisphaeria</taxon>
        <taxon>Lentisphaerales</taxon>
        <taxon>Lentisphaeraceae</taxon>
        <taxon>Lentisphaera</taxon>
    </lineage>
</organism>
<evidence type="ECO:0000313" key="5">
    <source>
        <dbReference type="EMBL" id="EDM25699.1"/>
    </source>
</evidence>
<dbReference type="RefSeq" id="WP_007280501.1">
    <property type="nucleotide sequence ID" value="NZ_ABCK01000025.1"/>
</dbReference>
<name>A6DRN0_9BACT</name>
<protein>
    <recommendedName>
        <fullName evidence="4">LamG-like jellyroll fold domain-containing protein</fullName>
    </recommendedName>
</protein>
<evidence type="ECO:0000259" key="4">
    <source>
        <dbReference type="SMART" id="SM00560"/>
    </source>
</evidence>
<dbReference type="Gene3D" id="2.60.120.200">
    <property type="match status" value="1"/>
</dbReference>
<evidence type="ECO:0000256" key="3">
    <source>
        <dbReference type="SAM" id="Phobius"/>
    </source>
</evidence>
<reference evidence="5 6" key="1">
    <citation type="journal article" date="2010" name="J. Bacteriol.">
        <title>Genome sequence of Lentisphaera araneosa HTCC2155T, the type species of the order Lentisphaerales in the phylum Lentisphaerae.</title>
        <authorList>
            <person name="Thrash J.C."/>
            <person name="Cho J.C."/>
            <person name="Vergin K.L."/>
            <person name="Morris R.M."/>
            <person name="Giovannoni S.J."/>
        </authorList>
    </citation>
    <scope>NUCLEOTIDE SEQUENCE [LARGE SCALE GENOMIC DNA]</scope>
    <source>
        <strain evidence="5 6">HTCC2155</strain>
    </source>
</reference>
<keyword evidence="3" id="KW-0812">Transmembrane</keyword>
<dbReference type="InterPro" id="IPR012373">
    <property type="entry name" value="Ferrdict_sens_TM"/>
</dbReference>
<evidence type="ECO:0000256" key="1">
    <source>
        <dbReference type="ARBA" id="ARBA00022729"/>
    </source>
</evidence>
<dbReference type="Pfam" id="PF13385">
    <property type="entry name" value="Laminin_G_3"/>
    <property type="match status" value="1"/>
</dbReference>
<dbReference type="STRING" id="313628.LNTAR_13157"/>
<dbReference type="eggNOG" id="COG3712">
    <property type="taxonomic scope" value="Bacteria"/>
</dbReference>
<dbReference type="Pfam" id="PF04773">
    <property type="entry name" value="FecR"/>
    <property type="match status" value="1"/>
</dbReference>
<dbReference type="Proteomes" id="UP000004947">
    <property type="component" value="Unassembled WGS sequence"/>
</dbReference>
<dbReference type="Gene3D" id="2.60.120.1440">
    <property type="match status" value="1"/>
</dbReference>
<keyword evidence="1" id="KW-0732">Signal</keyword>
<dbReference type="PANTHER" id="PTHR30273">
    <property type="entry name" value="PERIPLASMIC SIGNAL SENSOR AND SIGMA FACTOR ACTIVATOR FECR-RELATED"/>
    <property type="match status" value="1"/>
</dbReference>
<keyword evidence="3" id="KW-1133">Transmembrane helix</keyword>
<evidence type="ECO:0000256" key="2">
    <source>
        <dbReference type="ARBA" id="ARBA00023157"/>
    </source>
</evidence>
<keyword evidence="2" id="KW-1015">Disulfide bond</keyword>
<accession>A6DRN0</accession>
<feature type="domain" description="LamG-like jellyroll fold" evidence="4">
    <location>
        <begin position="362"/>
        <end position="512"/>
    </location>
</feature>
<dbReference type="InterPro" id="IPR006558">
    <property type="entry name" value="LamG-like"/>
</dbReference>
<dbReference type="InterPro" id="IPR013320">
    <property type="entry name" value="ConA-like_dom_sf"/>
</dbReference>
<dbReference type="OrthoDB" id="258532at2"/>
<dbReference type="AlphaFoldDB" id="A6DRN0"/>
<dbReference type="EMBL" id="ABCK01000025">
    <property type="protein sequence ID" value="EDM25699.1"/>
    <property type="molecule type" value="Genomic_DNA"/>
</dbReference>
<sequence>MDKLEKLIAAYCDGNISDQDSQELESILGSSAEARKKLIEYMNIDAGLKEIADAENDIIAFPKEKIQKKTSAWLYAAAALLVINLALLFQPTKTQPEMAEALVEKPQAETQIPDFNRNAIAQITRAVNTEFVDENSKTLNPGQLKLESGLLQIEFFSGATMVLEGPAEIELISAMEVAALSGKMHVKVPETAQGFIVDTGKMQVHDLGTEFAIDMNKPSPEVHVLDGEVEIHHDKKKLKTLLKSDSIAWNNSSESVKYIESREDFISYRQIGQVDNYNHQNRQQEWLSYLDELKSRDDLLLLYDFQQEEEWQRTLQNQAPFGKMEGAIIGAQWSEGRWQGKSALDFKSINARIRLNIPGEYTNMTMACWVRIDSFDRWLSSLLLTDGFKKGSLHWQLSDIGEMILGSKFSDQRNSSFDQVAYNVFSPQVIQLDDMGQWIHIAVVYDHENAKITHYLNGGAIHSEAIDQTQTIVLGNSEIGNWNHHRDNSKDIRSLNGRMDEFLIFSSALSSGEIKNIYAQGKP</sequence>
<keyword evidence="3" id="KW-0472">Membrane</keyword>
<comment type="caution">
    <text evidence="5">The sequence shown here is derived from an EMBL/GenBank/DDBJ whole genome shotgun (WGS) entry which is preliminary data.</text>
</comment>
<keyword evidence="6" id="KW-1185">Reference proteome</keyword>